<sequence length="415" mass="45905">MFKKLSYVHPVSWNIIIGTLFVRFASTVSMPFLAIYLTSVKHISPAMVGIMLSVSAFLGVIFSFIGGSLSDRIGRKRILVWSIFSWAIILIGFGLGDSFIWFFFLNSLLNICSSFFEPSSRALLSDITDEKSRLLVFNLRYAAINAGVAIGPLVGLYLGSSKSTLPFVFSGIVYFLYGLSLVFMLSKYKVGEVKASKKEQVSMMQSFGIIRKDIVFGLTILAIILYGLGYSQSFATLSQYFANAPQFTNGIKLYAYLTTINAVTVVVLQFPIVNYMQRFSPTLSMMIGNLIVSISVAGFGLFTNYPFLVLTMVLLTVGEIFAFTFNDVFVDQLAPSELKGTYFGAMGFSKLGFVIGPSLGGSLLSYFGYANGGKAFVIISVIAFMSFPLMFYVNKLFRKRQFLSQQVEEKVSINS</sequence>
<reference evidence="9" key="1">
    <citation type="submission" date="2021-04" db="EMBL/GenBank/DDBJ databases">
        <title>Genome seq and assembly of Bacillus sp.</title>
        <authorList>
            <person name="Chhetri G."/>
        </authorList>
    </citation>
    <scope>NUCLEOTIDE SEQUENCE</scope>
    <source>
        <strain evidence="9">RG28</strain>
    </source>
</reference>
<evidence type="ECO:0000256" key="5">
    <source>
        <dbReference type="ARBA" id="ARBA00022989"/>
    </source>
</evidence>
<name>A0A940SFU8_9BACI</name>
<feature type="transmembrane region" description="Helical" evidence="7">
    <location>
        <begin position="375"/>
        <end position="393"/>
    </location>
</feature>
<evidence type="ECO:0000259" key="8">
    <source>
        <dbReference type="PROSITE" id="PS50850"/>
    </source>
</evidence>
<dbReference type="InterPro" id="IPR036259">
    <property type="entry name" value="MFS_trans_sf"/>
</dbReference>
<evidence type="ECO:0000313" key="10">
    <source>
        <dbReference type="Proteomes" id="UP000682134"/>
    </source>
</evidence>
<dbReference type="Proteomes" id="UP000682134">
    <property type="component" value="Unassembled WGS sequence"/>
</dbReference>
<keyword evidence="3" id="KW-1003">Cell membrane</keyword>
<dbReference type="CDD" id="cd17329">
    <property type="entry name" value="MFS_MdtH_MDR_like"/>
    <property type="match status" value="1"/>
</dbReference>
<dbReference type="PANTHER" id="PTHR43414:SF1">
    <property type="entry name" value="PEPTIDE PERMEASE"/>
    <property type="match status" value="1"/>
</dbReference>
<keyword evidence="10" id="KW-1185">Reference proteome</keyword>
<dbReference type="InterPro" id="IPR001958">
    <property type="entry name" value="Tet-R_TetA/multi-R_MdtG-like"/>
</dbReference>
<feature type="transmembrane region" description="Helical" evidence="7">
    <location>
        <begin position="253"/>
        <end position="276"/>
    </location>
</feature>
<dbReference type="Pfam" id="PF07690">
    <property type="entry name" value="MFS_1"/>
    <property type="match status" value="1"/>
</dbReference>
<dbReference type="AlphaFoldDB" id="A0A940SFU8"/>
<evidence type="ECO:0000256" key="4">
    <source>
        <dbReference type="ARBA" id="ARBA00022692"/>
    </source>
</evidence>
<feature type="transmembrane region" description="Helical" evidence="7">
    <location>
        <begin position="351"/>
        <end position="369"/>
    </location>
</feature>
<evidence type="ECO:0000256" key="7">
    <source>
        <dbReference type="SAM" id="Phobius"/>
    </source>
</evidence>
<feature type="transmembrane region" description="Helical" evidence="7">
    <location>
        <begin position="12"/>
        <end position="37"/>
    </location>
</feature>
<feature type="transmembrane region" description="Helical" evidence="7">
    <location>
        <begin position="137"/>
        <end position="158"/>
    </location>
</feature>
<gene>
    <name evidence="9" type="ORF">J5Y03_04175</name>
</gene>
<protein>
    <submittedName>
        <fullName evidence="9">MFS transporter</fullName>
    </submittedName>
</protein>
<dbReference type="InterPro" id="IPR011701">
    <property type="entry name" value="MFS"/>
</dbReference>
<dbReference type="InterPro" id="IPR020846">
    <property type="entry name" value="MFS_dom"/>
</dbReference>
<feature type="transmembrane region" description="Helical" evidence="7">
    <location>
        <begin position="214"/>
        <end position="233"/>
    </location>
</feature>
<keyword evidence="6 7" id="KW-0472">Membrane</keyword>
<dbReference type="PANTHER" id="PTHR43414">
    <property type="entry name" value="MULTIDRUG RESISTANCE PROTEIN MDTG"/>
    <property type="match status" value="1"/>
</dbReference>
<dbReference type="GO" id="GO:0005886">
    <property type="term" value="C:plasma membrane"/>
    <property type="evidence" value="ECO:0007669"/>
    <property type="project" value="UniProtKB-SubCell"/>
</dbReference>
<evidence type="ECO:0000256" key="1">
    <source>
        <dbReference type="ARBA" id="ARBA00004651"/>
    </source>
</evidence>
<comment type="subcellular location">
    <subcellularLocation>
        <location evidence="1">Cell membrane</location>
        <topology evidence="1">Multi-pass membrane protein</topology>
    </subcellularLocation>
</comment>
<dbReference type="PROSITE" id="PS50850">
    <property type="entry name" value="MFS"/>
    <property type="match status" value="1"/>
</dbReference>
<feature type="transmembrane region" description="Helical" evidence="7">
    <location>
        <begin position="283"/>
        <end position="302"/>
    </location>
</feature>
<dbReference type="PRINTS" id="PR01035">
    <property type="entry name" value="TCRTETA"/>
</dbReference>
<feature type="transmembrane region" description="Helical" evidence="7">
    <location>
        <begin position="164"/>
        <end position="185"/>
    </location>
</feature>
<feature type="domain" description="Major facilitator superfamily (MFS) profile" evidence="8">
    <location>
        <begin position="11"/>
        <end position="398"/>
    </location>
</feature>
<evidence type="ECO:0000313" key="9">
    <source>
        <dbReference type="EMBL" id="MBP0724382.1"/>
    </source>
</evidence>
<dbReference type="GO" id="GO:0022857">
    <property type="term" value="F:transmembrane transporter activity"/>
    <property type="evidence" value="ECO:0007669"/>
    <property type="project" value="InterPro"/>
</dbReference>
<evidence type="ECO:0000256" key="3">
    <source>
        <dbReference type="ARBA" id="ARBA00022475"/>
    </source>
</evidence>
<evidence type="ECO:0000256" key="2">
    <source>
        <dbReference type="ARBA" id="ARBA00022448"/>
    </source>
</evidence>
<keyword evidence="5 7" id="KW-1133">Transmembrane helix</keyword>
<organism evidence="9 10">
    <name type="scientific">Gottfriedia endophytica</name>
    <dbReference type="NCBI Taxonomy" id="2820819"/>
    <lineage>
        <taxon>Bacteria</taxon>
        <taxon>Bacillati</taxon>
        <taxon>Bacillota</taxon>
        <taxon>Bacilli</taxon>
        <taxon>Bacillales</taxon>
        <taxon>Bacillaceae</taxon>
        <taxon>Gottfriedia</taxon>
    </lineage>
</organism>
<comment type="caution">
    <text evidence="9">The sequence shown here is derived from an EMBL/GenBank/DDBJ whole genome shotgun (WGS) entry which is preliminary data.</text>
</comment>
<feature type="transmembrane region" description="Helical" evidence="7">
    <location>
        <begin position="43"/>
        <end position="66"/>
    </location>
</feature>
<keyword evidence="2" id="KW-0813">Transport</keyword>
<proteinExistence type="predicted"/>
<dbReference type="Gene3D" id="1.20.1250.20">
    <property type="entry name" value="MFS general substrate transporter like domains"/>
    <property type="match status" value="1"/>
</dbReference>
<dbReference type="RefSeq" id="WP_209402831.1">
    <property type="nucleotide sequence ID" value="NZ_JAGIYQ010000002.1"/>
</dbReference>
<accession>A0A940SFU8</accession>
<dbReference type="SUPFAM" id="SSF103473">
    <property type="entry name" value="MFS general substrate transporter"/>
    <property type="match status" value="1"/>
</dbReference>
<dbReference type="EMBL" id="JAGIYQ010000002">
    <property type="protein sequence ID" value="MBP0724382.1"/>
    <property type="molecule type" value="Genomic_DNA"/>
</dbReference>
<keyword evidence="4 7" id="KW-0812">Transmembrane</keyword>
<feature type="transmembrane region" description="Helical" evidence="7">
    <location>
        <begin position="308"/>
        <end position="330"/>
    </location>
</feature>
<evidence type="ECO:0000256" key="6">
    <source>
        <dbReference type="ARBA" id="ARBA00023136"/>
    </source>
</evidence>